<dbReference type="Gene3D" id="2.60.300.12">
    <property type="entry name" value="HesB-like domain"/>
    <property type="match status" value="1"/>
</dbReference>
<dbReference type="PANTHER" id="PTHR10072:SF41">
    <property type="entry name" value="IRON-SULFUR CLUSTER ASSEMBLY 1 HOMOLOG, MITOCHONDRIAL"/>
    <property type="match status" value="1"/>
</dbReference>
<evidence type="ECO:0000313" key="4">
    <source>
        <dbReference type="Proteomes" id="UP001230207"/>
    </source>
</evidence>
<protein>
    <submittedName>
        <fullName evidence="3">Iron-sulfur cluster assembly protein</fullName>
    </submittedName>
</protein>
<dbReference type="SUPFAM" id="SSF89360">
    <property type="entry name" value="HesB-like domain"/>
    <property type="match status" value="1"/>
</dbReference>
<evidence type="ECO:0000256" key="1">
    <source>
        <dbReference type="ARBA" id="ARBA00006718"/>
    </source>
</evidence>
<dbReference type="PANTHER" id="PTHR10072">
    <property type="entry name" value="IRON-SULFUR CLUSTER ASSEMBLY PROTEIN"/>
    <property type="match status" value="1"/>
</dbReference>
<dbReference type="InterPro" id="IPR035903">
    <property type="entry name" value="HesB-like_dom_sf"/>
</dbReference>
<dbReference type="InterPro" id="IPR050322">
    <property type="entry name" value="Fe-S_cluster_asmbl/transfer"/>
</dbReference>
<dbReference type="Proteomes" id="UP001230207">
    <property type="component" value="Unassembled WGS sequence"/>
</dbReference>
<organism evidence="3 4">
    <name type="scientific">Pararhizobium capsulatum DSM 1112</name>
    <dbReference type="NCBI Taxonomy" id="1121113"/>
    <lineage>
        <taxon>Bacteria</taxon>
        <taxon>Pseudomonadati</taxon>
        <taxon>Pseudomonadota</taxon>
        <taxon>Alphaproteobacteria</taxon>
        <taxon>Hyphomicrobiales</taxon>
        <taxon>Rhizobiaceae</taxon>
        <taxon>Rhizobium/Agrobacterium group</taxon>
        <taxon>Pararhizobium</taxon>
    </lineage>
</organism>
<evidence type="ECO:0000313" key="3">
    <source>
        <dbReference type="EMBL" id="MDQ0320439.1"/>
    </source>
</evidence>
<comment type="caution">
    <text evidence="3">The sequence shown here is derived from an EMBL/GenBank/DDBJ whole genome shotgun (WGS) entry which is preliminary data.</text>
</comment>
<name>A0ABU0BRU2_9HYPH</name>
<dbReference type="EMBL" id="JAUSVF010000001">
    <property type="protein sequence ID" value="MDQ0320439.1"/>
    <property type="molecule type" value="Genomic_DNA"/>
</dbReference>
<comment type="similarity">
    <text evidence="1">Belongs to the HesB/IscA family.</text>
</comment>
<proteinExistence type="inferred from homology"/>
<sequence length="130" mass="13347">MGFAVMSLTEAAAGRVQAIVENAGGDAKGIRVSIKKGGCAGMEYAVDMVTEPNPKDDLVEFSGAKVWVAPEAVLYLLGTRMDFEVTTLRSGFTFTNPNQTSACGCGESVELKPADLATLAAAGGATVRAG</sequence>
<dbReference type="InterPro" id="IPR000361">
    <property type="entry name" value="ATAP_core_dom"/>
</dbReference>
<keyword evidence="4" id="KW-1185">Reference proteome</keyword>
<reference evidence="3 4" key="1">
    <citation type="submission" date="2023-07" db="EMBL/GenBank/DDBJ databases">
        <title>Genomic Encyclopedia of Type Strains, Phase IV (KMG-IV): sequencing the most valuable type-strain genomes for metagenomic binning, comparative biology and taxonomic classification.</title>
        <authorList>
            <person name="Goeker M."/>
        </authorList>
    </citation>
    <scope>NUCLEOTIDE SEQUENCE [LARGE SCALE GENOMIC DNA]</scope>
    <source>
        <strain evidence="3 4">DSM 1112</strain>
    </source>
</reference>
<feature type="domain" description="Core" evidence="2">
    <location>
        <begin position="6"/>
        <end position="107"/>
    </location>
</feature>
<dbReference type="Pfam" id="PF01521">
    <property type="entry name" value="Fe-S_biosyn"/>
    <property type="match status" value="1"/>
</dbReference>
<evidence type="ECO:0000259" key="2">
    <source>
        <dbReference type="Pfam" id="PF01521"/>
    </source>
</evidence>
<dbReference type="NCBIfam" id="TIGR01997">
    <property type="entry name" value="sufA_proteo"/>
    <property type="match status" value="1"/>
</dbReference>
<dbReference type="RefSeq" id="WP_307230189.1">
    <property type="nucleotide sequence ID" value="NZ_JAUSVF010000001.1"/>
</dbReference>
<dbReference type="NCBIfam" id="TIGR00049">
    <property type="entry name" value="iron-sulfur cluster assembly accessory protein"/>
    <property type="match status" value="1"/>
</dbReference>
<gene>
    <name evidence="3" type="ORF">QO002_002577</name>
</gene>
<accession>A0ABU0BRU2</accession>
<dbReference type="InterPro" id="IPR016092">
    <property type="entry name" value="ATAP"/>
</dbReference>
<dbReference type="InterPro" id="IPR011298">
    <property type="entry name" value="SufA_proteobacteria"/>
</dbReference>